<gene>
    <name evidence="1" type="ORF">MRATA1EN22A_LOCUS29135</name>
</gene>
<evidence type="ECO:0000313" key="2">
    <source>
        <dbReference type="Proteomes" id="UP001162501"/>
    </source>
</evidence>
<proteinExistence type="predicted"/>
<sequence>MPLGPGYQPIDSPSSTLNRPLCCECPNVRQGEGTRTLQGEPPARSFSSRGRCLCPFGAVMDPDSGLAEGCMDCGP</sequence>
<evidence type="ECO:0000313" key="1">
    <source>
        <dbReference type="EMBL" id="CAM9153412.1"/>
    </source>
</evidence>
<reference evidence="1" key="1">
    <citation type="submission" date="2025-03" db="EMBL/GenBank/DDBJ databases">
        <authorList>
            <consortium name="ELIXIR-Norway"/>
            <consortium name="Elixir Norway"/>
        </authorList>
    </citation>
    <scope>NUCLEOTIDE SEQUENCE</scope>
</reference>
<comment type="caution">
    <text evidence="1">The sequence shown here is derived from an EMBL/GenBank/DDBJ whole genome shotgun (WGS) entry which is preliminary data.</text>
</comment>
<organism evidence="1 2">
    <name type="scientific">Rangifer tarandus platyrhynchus</name>
    <name type="common">Svalbard reindeer</name>
    <dbReference type="NCBI Taxonomy" id="3082113"/>
    <lineage>
        <taxon>Eukaryota</taxon>
        <taxon>Metazoa</taxon>
        <taxon>Chordata</taxon>
        <taxon>Craniata</taxon>
        <taxon>Vertebrata</taxon>
        <taxon>Euteleostomi</taxon>
        <taxon>Mammalia</taxon>
        <taxon>Eutheria</taxon>
        <taxon>Laurasiatheria</taxon>
        <taxon>Artiodactyla</taxon>
        <taxon>Ruminantia</taxon>
        <taxon>Pecora</taxon>
        <taxon>Cervidae</taxon>
        <taxon>Odocoileinae</taxon>
        <taxon>Rangifer</taxon>
    </lineage>
</organism>
<dbReference type="EMBL" id="CATOBB020000408">
    <property type="protein sequence ID" value="CAM9153412.1"/>
    <property type="molecule type" value="Genomic_DNA"/>
</dbReference>
<dbReference type="Proteomes" id="UP001162501">
    <property type="component" value="Unassembled WGS sequence"/>
</dbReference>
<protein>
    <submittedName>
        <fullName evidence="1">Uncharacterized protein</fullName>
    </submittedName>
</protein>
<accession>A0ACB1KEY3</accession>
<name>A0ACB1KEY3_RANTA</name>